<dbReference type="PANTHER" id="PTHR10963">
    <property type="entry name" value="GLYCOSYL HYDROLASE-RELATED"/>
    <property type="match status" value="1"/>
</dbReference>
<reference evidence="4 5" key="1">
    <citation type="submission" date="2019-04" db="EMBL/GenBank/DDBJ databases">
        <authorList>
            <person name="Feng G."/>
            <person name="Zhang J."/>
            <person name="Zhu H."/>
        </authorList>
    </citation>
    <scope>NUCLEOTIDE SEQUENCE [LARGE SCALE GENOMIC DNA]</scope>
    <source>
        <strain evidence="4 5">JCM 17223</strain>
    </source>
</reference>
<keyword evidence="4" id="KW-0378">Hydrolase</keyword>
<evidence type="ECO:0000259" key="3">
    <source>
        <dbReference type="PROSITE" id="PS51762"/>
    </source>
</evidence>
<dbReference type="PROSITE" id="PS51257">
    <property type="entry name" value="PROKAR_LIPOPROTEIN"/>
    <property type="match status" value="1"/>
</dbReference>
<dbReference type="RefSeq" id="WP_135497738.1">
    <property type="nucleotide sequence ID" value="NZ_SRLD01000018.1"/>
</dbReference>
<dbReference type="OrthoDB" id="9776255at2"/>
<proteinExistence type="inferred from homology"/>
<evidence type="ECO:0000256" key="1">
    <source>
        <dbReference type="ARBA" id="ARBA00006865"/>
    </source>
</evidence>
<keyword evidence="5" id="KW-1185">Reference proteome</keyword>
<dbReference type="GO" id="GO:0004553">
    <property type="term" value="F:hydrolase activity, hydrolyzing O-glycosyl compounds"/>
    <property type="evidence" value="ECO:0007669"/>
    <property type="project" value="InterPro"/>
</dbReference>
<accession>A0A4Z0PNP6</accession>
<dbReference type="Gene3D" id="2.60.120.200">
    <property type="match status" value="1"/>
</dbReference>
<dbReference type="Proteomes" id="UP000297739">
    <property type="component" value="Unassembled WGS sequence"/>
</dbReference>
<sequence>MIRTSLFIRPRLLMAVAMAAVTGLLSCTQEPDKVLPAPKSAEPVVNEEARDYSQYTELAWSDEFTGGQLDDTKWTYEVQDTWFNNELQATTNSPKNLFLAGGVLNIQAQKEVYNGKNYTSARIITRGKKDFGFGRLDVRARLPKGKGIWPAIWMLGSNDQTVPWPACGEIDIMELRGSTPNVNISTVHFGTVPADRKQIGTTKALDSGDFSQAYHTFTFIRSKDMMRWYLDGVEYFKLTPAQVSPYPFNNPFYVILNVAVGGDFDGNPDASTLFPQRMEVEYVKFWNYK</sequence>
<evidence type="ECO:0000256" key="2">
    <source>
        <dbReference type="SAM" id="SignalP"/>
    </source>
</evidence>
<organism evidence="4 5">
    <name type="scientific">Hymenobacter elongatus</name>
    <dbReference type="NCBI Taxonomy" id="877208"/>
    <lineage>
        <taxon>Bacteria</taxon>
        <taxon>Pseudomonadati</taxon>
        <taxon>Bacteroidota</taxon>
        <taxon>Cytophagia</taxon>
        <taxon>Cytophagales</taxon>
        <taxon>Hymenobacteraceae</taxon>
        <taxon>Hymenobacter</taxon>
    </lineage>
</organism>
<feature type="domain" description="GH16" evidence="3">
    <location>
        <begin position="30"/>
        <end position="289"/>
    </location>
</feature>
<dbReference type="InterPro" id="IPR000757">
    <property type="entry name" value="Beta-glucanase-like"/>
</dbReference>
<gene>
    <name evidence="4" type="ORF">E5J99_10725</name>
</gene>
<comment type="caution">
    <text evidence="4">The sequence shown here is derived from an EMBL/GenBank/DDBJ whole genome shotgun (WGS) entry which is preliminary data.</text>
</comment>
<evidence type="ECO:0000313" key="5">
    <source>
        <dbReference type="Proteomes" id="UP000297739"/>
    </source>
</evidence>
<dbReference type="SUPFAM" id="SSF49899">
    <property type="entry name" value="Concanavalin A-like lectins/glucanases"/>
    <property type="match status" value="1"/>
</dbReference>
<dbReference type="CDD" id="cd08023">
    <property type="entry name" value="GH16_laminarinase_like"/>
    <property type="match status" value="1"/>
</dbReference>
<name>A0A4Z0PNP6_9BACT</name>
<dbReference type="PANTHER" id="PTHR10963:SF55">
    <property type="entry name" value="GLYCOSIDE HYDROLASE FAMILY 16 PROTEIN"/>
    <property type="match status" value="1"/>
</dbReference>
<keyword evidence="2" id="KW-0732">Signal</keyword>
<protein>
    <submittedName>
        <fullName evidence="4">Glycoside hydrolase family 16 protein</fullName>
    </submittedName>
</protein>
<dbReference type="Pfam" id="PF00722">
    <property type="entry name" value="Glyco_hydro_16"/>
    <property type="match status" value="1"/>
</dbReference>
<dbReference type="GO" id="GO:0005975">
    <property type="term" value="P:carbohydrate metabolic process"/>
    <property type="evidence" value="ECO:0007669"/>
    <property type="project" value="InterPro"/>
</dbReference>
<evidence type="ECO:0000313" key="4">
    <source>
        <dbReference type="EMBL" id="TGE16132.1"/>
    </source>
</evidence>
<dbReference type="InterPro" id="IPR013320">
    <property type="entry name" value="ConA-like_dom_sf"/>
</dbReference>
<feature type="signal peptide" evidence="2">
    <location>
        <begin position="1"/>
        <end position="19"/>
    </location>
</feature>
<dbReference type="PROSITE" id="PS51762">
    <property type="entry name" value="GH16_2"/>
    <property type="match status" value="1"/>
</dbReference>
<dbReference type="EMBL" id="SRLD01000018">
    <property type="protein sequence ID" value="TGE16132.1"/>
    <property type="molecule type" value="Genomic_DNA"/>
</dbReference>
<dbReference type="AlphaFoldDB" id="A0A4Z0PNP6"/>
<feature type="chain" id="PRO_5021208402" evidence="2">
    <location>
        <begin position="20"/>
        <end position="289"/>
    </location>
</feature>
<dbReference type="InterPro" id="IPR050546">
    <property type="entry name" value="Glycosyl_Hydrlase_16"/>
</dbReference>
<comment type="similarity">
    <text evidence="1">Belongs to the glycosyl hydrolase 16 family.</text>
</comment>